<evidence type="ECO:0000313" key="18">
    <source>
        <dbReference type="EMBL" id="KAL1522851.1"/>
    </source>
</evidence>
<dbReference type="SUPFAM" id="SSF81296">
    <property type="entry name" value="E set domains"/>
    <property type="match status" value="2"/>
</dbReference>
<keyword evidence="13" id="KW-0966">Cell projection</keyword>
<evidence type="ECO:0000256" key="13">
    <source>
        <dbReference type="ARBA" id="ARBA00023273"/>
    </source>
</evidence>
<dbReference type="SUPFAM" id="SSF52540">
    <property type="entry name" value="P-loop containing nucleoside triphosphate hydrolases"/>
    <property type="match status" value="4"/>
</dbReference>
<dbReference type="Pfam" id="PF01833">
    <property type="entry name" value="TIG"/>
    <property type="match status" value="1"/>
</dbReference>
<dbReference type="InterPro" id="IPR035706">
    <property type="entry name" value="AAA_9"/>
</dbReference>
<dbReference type="InterPro" id="IPR024743">
    <property type="entry name" value="Dynein_HC_stalk"/>
</dbReference>
<dbReference type="GO" id="GO:0005524">
    <property type="term" value="F:ATP binding"/>
    <property type="evidence" value="ECO:0007669"/>
    <property type="project" value="UniProtKB-KW"/>
</dbReference>
<dbReference type="SMART" id="SM00557">
    <property type="entry name" value="IG_FLMN"/>
    <property type="match status" value="1"/>
</dbReference>
<dbReference type="Proteomes" id="UP001515480">
    <property type="component" value="Unassembled WGS sequence"/>
</dbReference>
<dbReference type="Pfam" id="PF12777">
    <property type="entry name" value="MT"/>
    <property type="match status" value="1"/>
</dbReference>
<dbReference type="GO" id="GO:0045505">
    <property type="term" value="F:dynein intermediate chain binding"/>
    <property type="evidence" value="ECO:0007669"/>
    <property type="project" value="InterPro"/>
</dbReference>
<keyword evidence="10" id="KW-0969">Cilium</keyword>
<comment type="subcellular location">
    <subcellularLocation>
        <location evidence="1">Cytoplasm</location>
        <location evidence="1">Cytoskeleton</location>
        <location evidence="1">Cilium axoneme</location>
    </subcellularLocation>
</comment>
<dbReference type="Gene3D" id="1.10.8.1220">
    <property type="match status" value="1"/>
</dbReference>
<dbReference type="Gene3D" id="2.60.40.10">
    <property type="entry name" value="Immunoglobulins"/>
    <property type="match status" value="2"/>
</dbReference>
<keyword evidence="9 15" id="KW-0175">Coiled coil</keyword>
<evidence type="ECO:0000256" key="15">
    <source>
        <dbReference type="SAM" id="Coils"/>
    </source>
</evidence>
<dbReference type="Gene3D" id="3.20.180.20">
    <property type="entry name" value="Dynein heavy chain, N-terminal domain 2"/>
    <property type="match status" value="1"/>
</dbReference>
<dbReference type="FunFam" id="1.10.287.2620:FF:000002">
    <property type="entry name" value="Dynein heavy chain 2, axonemal"/>
    <property type="match status" value="1"/>
</dbReference>
<dbReference type="EMBL" id="JBGBPQ010000006">
    <property type="protein sequence ID" value="KAL1522851.1"/>
    <property type="molecule type" value="Genomic_DNA"/>
</dbReference>
<dbReference type="InterPro" id="IPR041466">
    <property type="entry name" value="Dynein_AAA5_ext"/>
</dbReference>
<dbReference type="Gene3D" id="1.20.140.100">
    <property type="entry name" value="Dynein heavy chain, N-terminal domain 2"/>
    <property type="match status" value="1"/>
</dbReference>
<dbReference type="Gene3D" id="1.20.920.30">
    <property type="match status" value="1"/>
</dbReference>
<dbReference type="Gene3D" id="6.10.140.1060">
    <property type="match status" value="1"/>
</dbReference>
<dbReference type="InterPro" id="IPR042228">
    <property type="entry name" value="Dynein_linker_3"/>
</dbReference>
<dbReference type="GO" id="GO:0051959">
    <property type="term" value="F:dynein light intermediate chain binding"/>
    <property type="evidence" value="ECO:0007669"/>
    <property type="project" value="InterPro"/>
</dbReference>
<evidence type="ECO:0000256" key="7">
    <source>
        <dbReference type="ARBA" id="ARBA00022840"/>
    </source>
</evidence>
<evidence type="ECO:0000256" key="10">
    <source>
        <dbReference type="ARBA" id="ARBA00023069"/>
    </source>
</evidence>
<dbReference type="InterPro" id="IPR013783">
    <property type="entry name" value="Ig-like_fold"/>
</dbReference>
<dbReference type="FunFam" id="3.40.50.300:FF:002141">
    <property type="entry name" value="Dynein heavy chain"/>
    <property type="match status" value="1"/>
</dbReference>
<dbReference type="FunFam" id="3.40.50.300:FF:000049">
    <property type="entry name" value="Dynein, axonemal, heavy chain 5"/>
    <property type="match status" value="1"/>
</dbReference>
<keyword evidence="11" id="KW-0505">Motor protein</keyword>
<dbReference type="Gene3D" id="2.120.10.80">
    <property type="entry name" value="Kelch-type beta propeller"/>
    <property type="match status" value="2"/>
</dbReference>
<evidence type="ECO:0000256" key="11">
    <source>
        <dbReference type="ARBA" id="ARBA00023175"/>
    </source>
</evidence>
<dbReference type="Pfam" id="PF18198">
    <property type="entry name" value="AAA_lid_11"/>
    <property type="match status" value="1"/>
</dbReference>
<evidence type="ECO:0000256" key="12">
    <source>
        <dbReference type="ARBA" id="ARBA00023212"/>
    </source>
</evidence>
<gene>
    <name evidence="18" type="ORF">AB1Y20_017818</name>
</gene>
<feature type="coiled-coil region" evidence="15">
    <location>
        <begin position="2901"/>
        <end position="2932"/>
    </location>
</feature>
<dbReference type="Gene3D" id="1.10.8.710">
    <property type="match status" value="1"/>
</dbReference>
<feature type="region of interest" description="Disordered" evidence="16">
    <location>
        <begin position="621"/>
        <end position="677"/>
    </location>
</feature>
<feature type="compositionally biased region" description="Acidic residues" evidence="16">
    <location>
        <begin position="635"/>
        <end position="653"/>
    </location>
</feature>
<feature type="coiled-coil region" evidence="15">
    <location>
        <begin position="3127"/>
        <end position="3168"/>
    </location>
</feature>
<dbReference type="FunFam" id="3.40.50.300:FF:000063">
    <property type="entry name" value="dynein heavy chain 6, axonemal"/>
    <property type="match status" value="1"/>
</dbReference>
<evidence type="ECO:0000256" key="2">
    <source>
        <dbReference type="ARBA" id="ARBA00008887"/>
    </source>
</evidence>
<feature type="compositionally biased region" description="Low complexity" evidence="16">
    <location>
        <begin position="654"/>
        <end position="665"/>
    </location>
</feature>
<dbReference type="InterPro" id="IPR043160">
    <property type="entry name" value="Dynein_C_barrel"/>
</dbReference>
<evidence type="ECO:0000256" key="14">
    <source>
        <dbReference type="PROSITE-ProRule" id="PRU00087"/>
    </source>
</evidence>
<dbReference type="GO" id="GO:0005874">
    <property type="term" value="C:microtubule"/>
    <property type="evidence" value="ECO:0007669"/>
    <property type="project" value="UniProtKB-KW"/>
</dbReference>
<dbReference type="PANTHER" id="PTHR45703">
    <property type="entry name" value="DYNEIN HEAVY CHAIN"/>
    <property type="match status" value="1"/>
</dbReference>
<dbReference type="Gene3D" id="1.10.472.130">
    <property type="match status" value="1"/>
</dbReference>
<evidence type="ECO:0000256" key="6">
    <source>
        <dbReference type="ARBA" id="ARBA00022741"/>
    </source>
</evidence>
<keyword evidence="5" id="KW-0677">Repeat</keyword>
<dbReference type="Gene3D" id="3.10.490.20">
    <property type="match status" value="1"/>
</dbReference>
<dbReference type="InterPro" id="IPR024317">
    <property type="entry name" value="Dynein_heavy_chain_D4_dom"/>
</dbReference>
<dbReference type="Pfam" id="PF08393">
    <property type="entry name" value="DHC_N2"/>
    <property type="match status" value="1"/>
</dbReference>
<dbReference type="PROSITE" id="PS50194">
    <property type="entry name" value="FILAMIN_REPEAT"/>
    <property type="match status" value="1"/>
</dbReference>
<dbReference type="Pfam" id="PF12780">
    <property type="entry name" value="AAA_8"/>
    <property type="match status" value="1"/>
</dbReference>
<evidence type="ECO:0000313" key="19">
    <source>
        <dbReference type="Proteomes" id="UP001515480"/>
    </source>
</evidence>
<dbReference type="FunFam" id="1.20.920.30:FF:000003">
    <property type="entry name" value="Dynein axonemal heavy chain 17"/>
    <property type="match status" value="1"/>
</dbReference>
<dbReference type="Pfam" id="PF00630">
    <property type="entry name" value="Filamin"/>
    <property type="match status" value="1"/>
</dbReference>
<evidence type="ECO:0000256" key="3">
    <source>
        <dbReference type="ARBA" id="ARBA00022490"/>
    </source>
</evidence>
<reference evidence="18 19" key="1">
    <citation type="journal article" date="2024" name="Science">
        <title>Giant polyketide synthase enzymes in the biosynthesis of giant marine polyether toxins.</title>
        <authorList>
            <person name="Fallon T.R."/>
            <person name="Shende V.V."/>
            <person name="Wierzbicki I.H."/>
            <person name="Pendleton A.L."/>
            <person name="Watervoot N.F."/>
            <person name="Auber R.P."/>
            <person name="Gonzalez D.J."/>
            <person name="Wisecaver J.H."/>
            <person name="Moore B.S."/>
        </authorList>
    </citation>
    <scope>NUCLEOTIDE SEQUENCE [LARGE SCALE GENOMIC DNA]</scope>
    <source>
        <strain evidence="18 19">12B1</strain>
    </source>
</reference>
<organism evidence="18 19">
    <name type="scientific">Prymnesium parvum</name>
    <name type="common">Toxic golden alga</name>
    <dbReference type="NCBI Taxonomy" id="97485"/>
    <lineage>
        <taxon>Eukaryota</taxon>
        <taxon>Haptista</taxon>
        <taxon>Haptophyta</taxon>
        <taxon>Prymnesiophyceae</taxon>
        <taxon>Prymnesiales</taxon>
        <taxon>Prymnesiaceae</taxon>
        <taxon>Prymnesium</taxon>
    </lineage>
</organism>
<dbReference type="GO" id="GO:0005930">
    <property type="term" value="C:axoneme"/>
    <property type="evidence" value="ECO:0007669"/>
    <property type="project" value="UniProtKB-SubCell"/>
</dbReference>
<dbReference type="Gene3D" id="1.10.8.720">
    <property type="entry name" value="Region D6 of dynein motor"/>
    <property type="match status" value="1"/>
</dbReference>
<dbReference type="InterPro" id="IPR004273">
    <property type="entry name" value="Dynein_heavy_D6_P-loop"/>
</dbReference>
<dbReference type="SUPFAM" id="SSF117281">
    <property type="entry name" value="Kelch motif"/>
    <property type="match status" value="2"/>
</dbReference>
<dbReference type="Gene3D" id="1.10.287.2620">
    <property type="match status" value="1"/>
</dbReference>
<dbReference type="Pfam" id="PF12781">
    <property type="entry name" value="AAA_9"/>
    <property type="match status" value="1"/>
</dbReference>
<dbReference type="GO" id="GO:0007018">
    <property type="term" value="P:microtubule-based movement"/>
    <property type="evidence" value="ECO:0007669"/>
    <property type="project" value="InterPro"/>
</dbReference>
<comment type="similarity">
    <text evidence="2">Belongs to the dynein heavy chain family.</text>
</comment>
<dbReference type="Pfam" id="PF17852">
    <property type="entry name" value="Dynein_AAA_lid"/>
    <property type="match status" value="1"/>
</dbReference>
<keyword evidence="3" id="KW-0963">Cytoplasm</keyword>
<evidence type="ECO:0000259" key="17">
    <source>
        <dbReference type="SMART" id="SM00429"/>
    </source>
</evidence>
<dbReference type="InterPro" id="IPR017868">
    <property type="entry name" value="Filamin/ABP280_repeat-like"/>
</dbReference>
<dbReference type="Gene3D" id="1.20.920.20">
    <property type="match status" value="1"/>
</dbReference>
<dbReference type="InterPro" id="IPR042219">
    <property type="entry name" value="AAA_lid_11_sf"/>
</dbReference>
<keyword evidence="7" id="KW-0067">ATP-binding</keyword>
<dbReference type="InterPro" id="IPR001298">
    <property type="entry name" value="Filamin/ABP280_rpt"/>
</dbReference>
<dbReference type="GO" id="GO:0030286">
    <property type="term" value="C:dynein complex"/>
    <property type="evidence" value="ECO:0007669"/>
    <property type="project" value="UniProtKB-KW"/>
</dbReference>
<dbReference type="CDD" id="cd00102">
    <property type="entry name" value="IPT"/>
    <property type="match status" value="1"/>
</dbReference>
<keyword evidence="12" id="KW-0206">Cytoskeleton</keyword>
<dbReference type="Pfam" id="PF03028">
    <property type="entry name" value="Dynein_heavy"/>
    <property type="match status" value="1"/>
</dbReference>
<dbReference type="Pfam" id="PF12774">
    <property type="entry name" value="AAA_6"/>
    <property type="match status" value="1"/>
</dbReference>
<dbReference type="PANTHER" id="PTHR45703:SF8">
    <property type="entry name" value="DYNEINS HEAVY CHAIN"/>
    <property type="match status" value="1"/>
</dbReference>
<dbReference type="Pfam" id="PF17857">
    <property type="entry name" value="AAA_lid_1"/>
    <property type="match status" value="1"/>
</dbReference>
<feature type="repeat" description="Filamin" evidence="14">
    <location>
        <begin position="461"/>
        <end position="572"/>
    </location>
</feature>
<dbReference type="SMART" id="SM00429">
    <property type="entry name" value="IPT"/>
    <property type="match status" value="1"/>
</dbReference>
<evidence type="ECO:0000256" key="4">
    <source>
        <dbReference type="ARBA" id="ARBA00022701"/>
    </source>
</evidence>
<dbReference type="Pfam" id="PF18199">
    <property type="entry name" value="Dynein_C"/>
    <property type="match status" value="1"/>
</dbReference>
<proteinExistence type="inferred from homology"/>
<protein>
    <recommendedName>
        <fullName evidence="17">IPT/TIG domain-containing protein</fullName>
    </recommendedName>
</protein>
<dbReference type="InterPro" id="IPR002909">
    <property type="entry name" value="IPT_dom"/>
</dbReference>
<dbReference type="InterPro" id="IPR013602">
    <property type="entry name" value="Dynein_heavy_linker"/>
</dbReference>
<keyword evidence="6" id="KW-0547">Nucleotide-binding</keyword>
<dbReference type="GO" id="GO:0008569">
    <property type="term" value="F:minus-end-directed microtubule motor activity"/>
    <property type="evidence" value="ECO:0007669"/>
    <property type="project" value="InterPro"/>
</dbReference>
<dbReference type="InterPro" id="IPR027417">
    <property type="entry name" value="P-loop_NTPase"/>
</dbReference>
<dbReference type="InterPro" id="IPR014756">
    <property type="entry name" value="Ig_E-set"/>
</dbReference>
<keyword evidence="19" id="KW-1185">Reference proteome</keyword>
<dbReference type="InterPro" id="IPR042222">
    <property type="entry name" value="Dynein_2_N"/>
</dbReference>
<dbReference type="Gene3D" id="1.20.1270.280">
    <property type="match status" value="1"/>
</dbReference>
<dbReference type="InterPro" id="IPR043157">
    <property type="entry name" value="Dynein_AAA1S"/>
</dbReference>
<dbReference type="Pfam" id="PF24681">
    <property type="entry name" value="Kelch_KLHDC2_KLHL20_DRC7"/>
    <property type="match status" value="2"/>
</dbReference>
<dbReference type="InterPro" id="IPR041228">
    <property type="entry name" value="Dynein_C"/>
</dbReference>
<dbReference type="InterPro" id="IPR026983">
    <property type="entry name" value="DHC"/>
</dbReference>
<dbReference type="Gene3D" id="1.20.58.1120">
    <property type="match status" value="1"/>
</dbReference>
<evidence type="ECO:0000256" key="16">
    <source>
        <dbReference type="SAM" id="MobiDB-lite"/>
    </source>
</evidence>
<dbReference type="InterPro" id="IPR035699">
    <property type="entry name" value="AAA_6"/>
</dbReference>
<dbReference type="FunFam" id="1.20.140.100:FF:000001">
    <property type="entry name" value="dynein heavy chain 17, axonemal"/>
    <property type="match status" value="1"/>
</dbReference>
<evidence type="ECO:0000256" key="8">
    <source>
        <dbReference type="ARBA" id="ARBA00023017"/>
    </source>
</evidence>
<dbReference type="Gene3D" id="3.40.50.300">
    <property type="entry name" value="P-loop containing nucleotide triphosphate hydrolases"/>
    <property type="match status" value="5"/>
</dbReference>
<feature type="domain" description="IPT/TIG" evidence="17">
    <location>
        <begin position="369"/>
        <end position="461"/>
    </location>
</feature>
<dbReference type="InterPro" id="IPR015915">
    <property type="entry name" value="Kelch-typ_b-propeller"/>
</dbReference>
<evidence type="ECO:0000256" key="9">
    <source>
        <dbReference type="ARBA" id="ARBA00023054"/>
    </source>
</evidence>
<evidence type="ECO:0000256" key="1">
    <source>
        <dbReference type="ARBA" id="ARBA00004430"/>
    </source>
</evidence>
<dbReference type="Pfam" id="PF12775">
    <property type="entry name" value="AAA_7"/>
    <property type="match status" value="1"/>
</dbReference>
<sequence length="4402" mass="493429">MLTTLLTHPWQKLNEVSWEQIEARGNGPPPRSGHSITVSGEKAIIFGGCGVNKTGAQGQQEVFNDTWILTTQEPHTWEQADVMGDVPVPRWRHTATLLPDGAVLVFGGLCRGKRFNDTFVLNVDKMEWSIKECAGTPPHPRSHHTANLVEMEPEDDLSLPISKVFIIGGYGGPGTSRDFFMDIHILELDTWSWIRVANVRGPPPKPRSDHCTCYSRGKLILSGGRGWSQGKAHHGFFDDIHVLNVKTMEWELPPENNPEDENPIVWPTLPSTLWNHMAMGIESVPSDKMFIFGGQKAPREYSNQICVMDLTTMQWDTRFTIAGTPPPPREDAGCAYDLTQCNLIFFGGWKQRWWDDILVLNVAGVVGPPYAVLDVVPSTGPLTGLTPITLKGQRFKESTMVSVRFTDGRKMETTVSGQYVSDTEITCKSPDFSKFGAIDVIVRVSIGGDPFTVNEVYYSYYANTKAVKCIAFGPGLISTRKVAGQMHSFMLQAKDFNGKRRTTGLDPVSLKLENKNGLEVSEDSIVIEDLMDGRYKISYAVPSAGDWTMTVSVDENAYAEEHVYHTAYGFPMQLSFFSPWASSLCAGQPAKVKSYTRFYSPEPDKNKVYIYVKDIPDTGVPDLPDDKALGLAPAEEGEEAAGEEEAAAAEDPAEAPAAEEPLPTGGEQGESEKPPEVWRAPDMVYILDVHVTPAKWSSALLYECDVQEPNFVMLRDAKLDAIQKLGVPGHLARAMMRPHTLLEDWSIPGVKGKCPTPRQNFLVEIIKEHLYVYGGMLDKDNWYDDVYQLNMKAKTWSRLYMNVIEPKVAAGRFHVFANFKLIALSKGVVGDALEVCNILDIEPMIDKKRDEFKSVMQAEIEKSLKALKDKINATAKDADKNVTGPEDDKTLKEVMNALKTMRVEGADMQFSIDQLQEMFSYFRDEFVVKGNDVKLGKIIDKWEKGLSEIDTTFSSLNKLVPTRTKEIKPIRDAVAAEVKGRLQRFQEELEKYRIALFKRPILKGDFKANQGFPGVYNVLNQIAIETKALGERMKTLNADAQLFEFGEKAEEVNALLTSTTNDLILIKNVWDLIWMVDSQVEAWRRILWNDINAQTLEEEAKTFQKLVRALPKETRDWDIYRSVDASVKNFLVSVPCVSDLKSPSMRDRHWKQLMEVTKVTVDVNNHAFSLADLLALNLQNYVDDVGEVVDRATKEDKMEQTLDKLRENWAVVEFGFEQHNGTEVYLIALAEESFEMLEENQLVVQGMMASKYLATFEELVTGWQKKLSNVSDVLAQMSDTQRKWAYLETLFIGSDEVKKELPEDAARFATVDVQFKELLKHFKETPNCVTSCSKDGLLKELEDIAATLELCEKALADFLEAKRTIFPRFYFVSQVMLLDILSNGNRPWVVLKNVNAIFQGIKEMGLDGDPAITVTTFVSNEGETVKIEETGTLSLTGKVENYLNDLIAKMRHELRAQLGKCIADYTTTGESGKNRPEWLKHHIAQLALVTTQQQWSVMTEKALRTLGSGGDPKALQTYYEFQLEMLADMIKMVQGNLPKLLRRSAMNIITLEAHSRDINAKMIRLGVDRTDHFEWLGQLKTNWEKHVGHGGQTQALDKGEEFDAVLYICDALFRYSFEYLGCAGRLVITPLTDRIYITATQSAHLILGCAPQGPAGTGKTETTKDLSAQLGKAVYVFNCGPEMDYRTMGDIFKGLASSGSWGCFDEFNRLMAEVLSVCTIQWKSVLDGIRSGGDHFRFNGLDCYLHSDGCMSFITMNPGYLGRQELPESLKVLFRPVTVMVPDFQLIMENMMMSEGYTTAAQLAKKFFTLYKLSGDLLGGNPSPPGKQLHYDWGLRAIGSVLKVAGAFLRAEKADLLAKGLENSTLEAGLLMRALRDFNLPKIVDDDLIVFMGLIKDLFSDVFELMPRMRDYKFEDLVKEVAVETVATRSPPKLQPTDYFVQNVVDLQDLLALRHCVFTIGLSGSNKSMCWQTLAKCWTRGGVMGKTTWKDINPKSITPNELYGYINMATREWKDGLLSSTMRDMANAPDSNPKWIILDGDLDANWIENMNSVMDDNRLLTLASNERIRLLVNMKMIFEIRDLVYASPATVTRAGVLFISDASQWKNYVQSWIEAWLEQQPIAVKPDVRKAWKAKAEELFEKYCGPVLLELTLNFKHVVHLLDFGLIQAITNFLQGLWVVDNIGTKDASALEIYFVFACVWGFGGAMSITSGVDYRKKFSQYWKDTWKTVKFPHRGEVFDVFVDKTKKDFVSWSDIVPDLEFDSVTSKMSLITVPTMETVAISFWLDNLLPNKHGAMLIGAAGCGKTAMINGKLRSLPSDFASQVININYYTNSNMFQKVLEAPLEKKAGKNFGPPGNKKLIYFVDDLNMAALDKYGTASNISLMRQHMGYNHIYDMNKLTEKVLLNTQYLAAMNPTAGSFVVNPRLQRLFATFAISFPSLEALNTIYSTFLLGHLSKFNEETQEVGKRLVQAALQLHKRVASTFRKTASNFHYEFNVRHVAGVFQGMLMGQPQQVTEPLKMVQLWLHESERTYGDRLVSVSDLKKYKELAVEQAKKFFKEMSPPTLFAEPLIFCHFAQGVGDKVYDRVTTFADLSTLLNGALDEYNETNAAMNLVLFEDAMRHVCRVSRIIESSGGHALMVGVGGMGKQSLARLATFVNGYSAFQVVITARYSVNDLKADLQTMYRKAGLKNEGISFIFTDQQIADERFLVFMNDLLSSGNIPGLFPGEDMDEIINGVRPLVKRAGLPDTRDNCWDMFINTVRDNLHVILCFSPIGDPIKIRTRRFPALVNCVVIDWFQPWPEEALTSVSKRFLDDVDLGEPEAKLAIMNFMPYSFLAVNKVSEAYEAQERRYNYTTPKSFLELIALYKAMLFERRAKIFSNIKKLSDGVLKLESTAAGVAELEEEIKVKAVEVEAKKAEVDAMIPKLEEEKGKAGDEAAKANVIAAAAEKKEAEVIAMKADIETKLAAAEPALIAASAALDSLNVKDLGELKSLKKPPAGVDDVTAACLCLLQTKDMPFKKVDTSWKAAQAMMSPPPKFLEQMLGFKQKIDDGLVPKSNFPNIQELLRLEHFDVEIQRKKSNAAAGLTDFIININVYNDINENVEPMRQAAASATAELEAAIAAKAAALAAKQQAEDTVAELTRQFNEATDEKEAVIAQAERFERKLGLAQRLMAALGSEGARWKESIVSLKDSLHILVGDVLLASAFVSYIGCFNKRFRAELMGKTFLPYLKGELPIAKGGVPMSDSTDPLKVLTTDAQIAGWNTELLPSDRVSTENGAIVTSCARWPLMIDPQLQGIRWIKKHEESRGLKVVRLGQKTLLGTLSQGIENGVPVIIENIQLVIDAVLNPVIGRQTIKRGRNLVVKLGDKEVDYHKSFRLYLQTKLSNPHYPPEIQAETTLVNFMVTEDGLEDQLLATVVQLERPDLAEQKDQLISQQNNFKIKLTELEDGILEQLATAEGDVTENIALIENLEDSKATSIEVAEKMIIAKQTEVVIEEAREQYRPVANRGALMFFLLSDLFKVHTFHFYSLSSFDLVYQRAIAGRQKPGQDWKEEVDFKQIIPPKRLAQVEAAEEAAAAANVKKEDEPPDPAILQERLKYLVENITYEVFNYARRGLFEKHKLIVATMLMLRILQRRNEAPVEQVQYLIMRTKVPNPPTMTAKVQEYLTGPQWGAVCALKEIEPFKGITEDLELNVEAWREWLELPNPEEQELPGDWQKKVTPFAKLLLVRALRSDRVTAALTSFITEVMGARYMVQEPFSLASTFEDTTAQTPVFFVLFPGVDPGDEIEALGKKLGFTEAKGNYVSISMGQGQEKNGESVLDRFTREGGWAFLQNVHLMQGWLPMLERKLEIAQEVGHPDFRCFVTAEPPGLPDQMLIPEGIMQAAIKVANEPPTDVKSLFRSALALFSQETFDNSSKPVQFKPMLFALSFFHSLCLGRRKFGMQGFSRAYAWNNGDLTVCGAILHNYLEANQDTPWADVRYLFGEVMYGGHITDPWDRRITSTYLEVLLNPELIDEKTDYVLAPGLRPLLEGEYKDYRTYIEEASPPETPALFGLHPNAEISLLNSLADGLFFSILSVGGGGGGAGGGLSKEDMVSEVQVHILEKLREDFVMLEIRMRIKEKGSPFVVFVLQELERMNKILSAMRTQLNELALGLSGALNISDSMDALINSIFMNQVPPNWLKACGQIGPTGTYNRKNLSAWYVDLQYRWQQLEEWSAPTKAIEQLPPSVWISGCFNPMGFVTASMQVTARANSLSLDMMRVHCEVTDVYDVSTVESQPEDGVYIHGLFMENARWDPEAPGMLDDLEVAQGVTTVTPGSIVDSKPKELYPVMPMIHIISRTVENAVPEDQKIKGRYICPFYTTTVRGPTYVFAGPLRSNVNPNKWILAGAALVMQPD</sequence>
<name>A0AB34JN64_PRYPA</name>
<evidence type="ECO:0000256" key="5">
    <source>
        <dbReference type="ARBA" id="ARBA00022737"/>
    </source>
</evidence>
<accession>A0AB34JN64</accession>
<dbReference type="InterPro" id="IPR041658">
    <property type="entry name" value="AAA_lid_11"/>
</dbReference>
<dbReference type="InterPro" id="IPR041589">
    <property type="entry name" value="DNAH3_AAA_lid_1"/>
</dbReference>
<keyword evidence="8" id="KW-0243">Dynein</keyword>
<keyword evidence="4" id="KW-0493">Microtubule</keyword>
<comment type="caution">
    <text evidence="18">The sequence shown here is derived from an EMBL/GenBank/DDBJ whole genome shotgun (WGS) entry which is preliminary data.</text>
</comment>